<keyword evidence="1" id="KW-0472">Membrane</keyword>
<gene>
    <name evidence="2" type="ORF">GOOTI_050_00110</name>
</gene>
<keyword evidence="1" id="KW-0812">Transmembrane</keyword>
<reference evidence="2" key="1">
    <citation type="submission" date="2012-02" db="EMBL/GenBank/DDBJ databases">
        <title>Whole genome shotgun sequence of Gordonia otitidis NBRC 100426.</title>
        <authorList>
            <person name="Yoshida I."/>
            <person name="Hosoyama A."/>
            <person name="Tsuchikane K."/>
            <person name="Katsumata H."/>
            <person name="Yamazaki S."/>
            <person name="Fujita N."/>
        </authorList>
    </citation>
    <scope>NUCLEOTIDE SEQUENCE [LARGE SCALE GENOMIC DNA]</scope>
    <source>
        <strain evidence="2">NBRC 100426</strain>
    </source>
</reference>
<name>H5TI99_GORO1</name>
<comment type="caution">
    <text evidence="2">The sequence shown here is derived from an EMBL/GenBank/DDBJ whole genome shotgun (WGS) entry which is preliminary data.</text>
</comment>
<protein>
    <submittedName>
        <fullName evidence="2">Uncharacterized protein</fullName>
    </submittedName>
</protein>
<sequence>MMTRRKPTPAGILTMAAICVFVAVAVLMSIEQNPLIVAVWFLVIAVAAAVTVAVTWRLMRPRRRWWPIPDRWGFRIDALLRWLSTHSRT</sequence>
<dbReference type="EMBL" id="BAFB01000050">
    <property type="protein sequence ID" value="GAB33207.1"/>
    <property type="molecule type" value="Genomic_DNA"/>
</dbReference>
<dbReference type="RefSeq" id="WP_007237466.1">
    <property type="nucleotide sequence ID" value="NZ_BAFB01000050.1"/>
</dbReference>
<feature type="transmembrane region" description="Helical" evidence="1">
    <location>
        <begin position="36"/>
        <end position="56"/>
    </location>
</feature>
<evidence type="ECO:0000313" key="3">
    <source>
        <dbReference type="Proteomes" id="UP000005038"/>
    </source>
</evidence>
<dbReference type="AlphaFoldDB" id="H5TI99"/>
<dbReference type="Proteomes" id="UP000005038">
    <property type="component" value="Unassembled WGS sequence"/>
</dbReference>
<keyword evidence="3" id="KW-1185">Reference proteome</keyword>
<organism evidence="2 3">
    <name type="scientific">Gordonia otitidis (strain DSM 44809 / CCUG 52243 / JCM 12355 / NBRC 100426 / IFM 10032)</name>
    <dbReference type="NCBI Taxonomy" id="1108044"/>
    <lineage>
        <taxon>Bacteria</taxon>
        <taxon>Bacillati</taxon>
        <taxon>Actinomycetota</taxon>
        <taxon>Actinomycetes</taxon>
        <taxon>Mycobacteriales</taxon>
        <taxon>Gordoniaceae</taxon>
        <taxon>Gordonia</taxon>
    </lineage>
</organism>
<keyword evidence="1" id="KW-1133">Transmembrane helix</keyword>
<dbReference type="STRING" id="1108044.GOOTI_050_00110"/>
<accession>H5TI99</accession>
<proteinExistence type="predicted"/>
<evidence type="ECO:0000256" key="1">
    <source>
        <dbReference type="SAM" id="Phobius"/>
    </source>
</evidence>
<evidence type="ECO:0000313" key="2">
    <source>
        <dbReference type="EMBL" id="GAB33207.1"/>
    </source>
</evidence>
<feature type="transmembrane region" description="Helical" evidence="1">
    <location>
        <begin position="12"/>
        <end position="30"/>
    </location>
</feature>